<dbReference type="GO" id="GO:0003700">
    <property type="term" value="F:DNA-binding transcription factor activity"/>
    <property type="evidence" value="ECO:0007669"/>
    <property type="project" value="InterPro"/>
</dbReference>
<dbReference type="GO" id="GO:0005829">
    <property type="term" value="C:cytosol"/>
    <property type="evidence" value="ECO:0007669"/>
    <property type="project" value="TreeGrafter"/>
</dbReference>
<proteinExistence type="predicted"/>
<accession>A0AAN0XYC5</accession>
<evidence type="ECO:0000256" key="2">
    <source>
        <dbReference type="ARBA" id="ARBA00023125"/>
    </source>
</evidence>
<dbReference type="EMBL" id="CP016178">
    <property type="protein sequence ID" value="ANO34772.1"/>
    <property type="molecule type" value="Genomic_DNA"/>
</dbReference>
<dbReference type="SUPFAM" id="SSF46689">
    <property type="entry name" value="Homeodomain-like"/>
    <property type="match status" value="1"/>
</dbReference>
<protein>
    <recommendedName>
        <fullName evidence="4">HTH araC/xylS-type domain-containing protein</fullName>
    </recommendedName>
</protein>
<gene>
    <name evidence="5" type="ORF">A6E01_16405</name>
</gene>
<dbReference type="PROSITE" id="PS01124">
    <property type="entry name" value="HTH_ARAC_FAMILY_2"/>
    <property type="match status" value="1"/>
</dbReference>
<keyword evidence="1" id="KW-0805">Transcription regulation</keyword>
<dbReference type="KEGG" id="vbr:A6E01_16405"/>
<keyword evidence="3" id="KW-0804">Transcription</keyword>
<dbReference type="Pfam" id="PF12833">
    <property type="entry name" value="HTH_18"/>
    <property type="match status" value="1"/>
</dbReference>
<dbReference type="InterPro" id="IPR009057">
    <property type="entry name" value="Homeodomain-like_sf"/>
</dbReference>
<evidence type="ECO:0000313" key="5">
    <source>
        <dbReference type="EMBL" id="ANO34772.1"/>
    </source>
</evidence>
<evidence type="ECO:0000256" key="1">
    <source>
        <dbReference type="ARBA" id="ARBA00023015"/>
    </source>
</evidence>
<dbReference type="Proteomes" id="UP000092018">
    <property type="component" value="Chromosome 2"/>
</dbReference>
<evidence type="ECO:0000259" key="4">
    <source>
        <dbReference type="PROSITE" id="PS01124"/>
    </source>
</evidence>
<reference evidence="5 6" key="1">
    <citation type="submission" date="2016-06" db="EMBL/GenBank/DDBJ databases">
        <title>Adaptive Radiation by Waves of Gene Transfer Leads to Fine-Scale Resource Partitioning in Marine Microbes.</title>
        <authorList>
            <person name="Hehemann J.-H."/>
            <person name="Arevalo P."/>
            <person name="Datta M.S."/>
            <person name="Yu X."/>
            <person name="Corzett C."/>
            <person name="Henschel A."/>
            <person name="Preheim S.P."/>
            <person name="Timberlake S."/>
            <person name="Alm E.J."/>
            <person name="Polz M.F."/>
        </authorList>
    </citation>
    <scope>NUCLEOTIDE SEQUENCE [LARGE SCALE GENOMIC DNA]</scope>
    <source>
        <strain evidence="5 6">FF50</strain>
    </source>
</reference>
<keyword evidence="2" id="KW-0238">DNA-binding</keyword>
<organism evidence="5 6">
    <name type="scientific">Vibrio breoganii</name>
    <dbReference type="NCBI Taxonomy" id="553239"/>
    <lineage>
        <taxon>Bacteria</taxon>
        <taxon>Pseudomonadati</taxon>
        <taxon>Pseudomonadota</taxon>
        <taxon>Gammaproteobacteria</taxon>
        <taxon>Vibrionales</taxon>
        <taxon>Vibrionaceae</taxon>
        <taxon>Vibrio</taxon>
    </lineage>
</organism>
<sequence length="281" mass="32259">MLEFKHLIRVDNIGWFGEWLLSAPDNILAFRRFNYGMSHMQSGGSFYGMQTGNGNIVKWVHKSYSSEKRARFHESVYNALLMLDFLKVASHDNFDLQLIKISGSTDNTEQYTEEFGCDVEWNSPTTEVWFRTNNLMTKANDLDFISSNASLYLSHNLTDQIDKLLNMPQANDEVKQLYELTNYTLHFGLPSADRVAKMLNISTQTLRRKIQQKLSFNFTDLSAYITTSAAVNLLIKGIPPNEVSKRLGYTHEGSFSRQFKKYRGVTPLKYYLALNGKRLGS</sequence>
<feature type="domain" description="HTH araC/xylS-type" evidence="4">
    <location>
        <begin position="175"/>
        <end position="273"/>
    </location>
</feature>
<dbReference type="GO" id="GO:0000976">
    <property type="term" value="F:transcription cis-regulatory region binding"/>
    <property type="evidence" value="ECO:0007669"/>
    <property type="project" value="TreeGrafter"/>
</dbReference>
<dbReference type="InterPro" id="IPR018060">
    <property type="entry name" value="HTH_AraC"/>
</dbReference>
<name>A0AAN0XYC5_9VIBR</name>
<dbReference type="Gene3D" id="1.10.10.60">
    <property type="entry name" value="Homeodomain-like"/>
    <property type="match status" value="1"/>
</dbReference>
<evidence type="ECO:0000256" key="3">
    <source>
        <dbReference type="ARBA" id="ARBA00023163"/>
    </source>
</evidence>
<dbReference type="PANTHER" id="PTHR47894:SF4">
    <property type="entry name" value="HTH-TYPE TRANSCRIPTIONAL REGULATOR GADX"/>
    <property type="match status" value="1"/>
</dbReference>
<evidence type="ECO:0000313" key="6">
    <source>
        <dbReference type="Proteomes" id="UP000092018"/>
    </source>
</evidence>
<dbReference type="PANTHER" id="PTHR47894">
    <property type="entry name" value="HTH-TYPE TRANSCRIPTIONAL REGULATOR GADX"/>
    <property type="match status" value="1"/>
</dbReference>
<dbReference type="SMART" id="SM00342">
    <property type="entry name" value="HTH_ARAC"/>
    <property type="match status" value="1"/>
</dbReference>
<dbReference type="AlphaFoldDB" id="A0AAN0XYC5"/>